<dbReference type="AlphaFoldDB" id="A0A9Q3W7W1"/>
<protein>
    <recommendedName>
        <fullName evidence="9">TRAP transporter small permease protein</fullName>
    </recommendedName>
</protein>
<name>A0A9Q3W7W1_9GAMM</name>
<evidence type="ECO:0000256" key="9">
    <source>
        <dbReference type="RuleBase" id="RU369079"/>
    </source>
</evidence>
<evidence type="ECO:0000259" key="10">
    <source>
        <dbReference type="Pfam" id="PF04290"/>
    </source>
</evidence>
<feature type="domain" description="Tripartite ATP-independent periplasmic transporters DctQ component" evidence="10">
    <location>
        <begin position="23"/>
        <end position="150"/>
    </location>
</feature>
<evidence type="ECO:0000256" key="2">
    <source>
        <dbReference type="ARBA" id="ARBA00022448"/>
    </source>
</evidence>
<dbReference type="GO" id="GO:0015740">
    <property type="term" value="P:C4-dicarboxylate transport"/>
    <property type="evidence" value="ECO:0007669"/>
    <property type="project" value="TreeGrafter"/>
</dbReference>
<keyword evidence="4 9" id="KW-0997">Cell inner membrane</keyword>
<comment type="caution">
    <text evidence="11">The sequence shown here is derived from an EMBL/GenBank/DDBJ whole genome shotgun (WGS) entry which is preliminary data.</text>
</comment>
<dbReference type="PANTHER" id="PTHR35011">
    <property type="entry name" value="2,3-DIKETO-L-GULONATE TRAP TRANSPORTER SMALL PERMEASE PROTEIN YIAM"/>
    <property type="match status" value="1"/>
</dbReference>
<evidence type="ECO:0000256" key="4">
    <source>
        <dbReference type="ARBA" id="ARBA00022519"/>
    </source>
</evidence>
<comment type="subcellular location">
    <subcellularLocation>
        <location evidence="1 9">Cell inner membrane</location>
        <topology evidence="1 9">Multi-pass membrane protein</topology>
    </subcellularLocation>
</comment>
<evidence type="ECO:0000313" key="11">
    <source>
        <dbReference type="EMBL" id="MCE7510595.1"/>
    </source>
</evidence>
<comment type="function">
    <text evidence="9">Part of the tripartite ATP-independent periplasmic (TRAP) transport system.</text>
</comment>
<dbReference type="RefSeq" id="WP_022995561.1">
    <property type="nucleotide sequence ID" value="NZ_CBDDTQ010000006.1"/>
</dbReference>
<feature type="transmembrane region" description="Helical" evidence="9">
    <location>
        <begin position="85"/>
        <end position="107"/>
    </location>
</feature>
<evidence type="ECO:0000256" key="1">
    <source>
        <dbReference type="ARBA" id="ARBA00004429"/>
    </source>
</evidence>
<dbReference type="InterPro" id="IPR007387">
    <property type="entry name" value="TRAP_DctQ"/>
</dbReference>
<sequence length="164" mass="18417">MRRLLSWLHRLEDGLIVAILLGMVLLAVVQIGLRNMAGVSLIWVEPLLRNAVLWIGLLGAMIASRRDEHIRIDLLGQWLPKSFQPWITGTVDLFTAAICTLVAWYSIGFVIEEYQYGEIAFAGIPSWVPQVIIPFGFSVMALRYLVLFVLGLGGRRPCMREPLG</sequence>
<feature type="transmembrane region" description="Helical" evidence="9">
    <location>
        <begin position="12"/>
        <end position="32"/>
    </location>
</feature>
<feature type="transmembrane region" description="Helical" evidence="9">
    <location>
        <begin position="127"/>
        <end position="150"/>
    </location>
</feature>
<keyword evidence="5 9" id="KW-0812">Transmembrane</keyword>
<evidence type="ECO:0000256" key="3">
    <source>
        <dbReference type="ARBA" id="ARBA00022475"/>
    </source>
</evidence>
<evidence type="ECO:0000313" key="12">
    <source>
        <dbReference type="Proteomes" id="UP001107961"/>
    </source>
</evidence>
<dbReference type="KEGG" id="axe:P40_15560"/>
<keyword evidence="6 9" id="KW-1133">Transmembrane helix</keyword>
<accession>A0A9Q3W7W1</accession>
<keyword evidence="7 9" id="KW-0472">Membrane</keyword>
<dbReference type="EMBL" id="JAJVKT010000026">
    <property type="protein sequence ID" value="MCE7510595.1"/>
    <property type="molecule type" value="Genomic_DNA"/>
</dbReference>
<dbReference type="Pfam" id="PF04290">
    <property type="entry name" value="DctQ"/>
    <property type="match status" value="1"/>
</dbReference>
<reference evidence="11" key="1">
    <citation type="submission" date="2022-01" db="EMBL/GenBank/DDBJ databases">
        <authorList>
            <person name="Karlyshev A.V."/>
            <person name="Jaspars M."/>
        </authorList>
    </citation>
    <scope>NUCLEOTIDE SEQUENCE</scope>
    <source>
        <strain evidence="11">AGSA3-2</strain>
    </source>
</reference>
<dbReference type="GeneID" id="94687700"/>
<dbReference type="GO" id="GO:0022857">
    <property type="term" value="F:transmembrane transporter activity"/>
    <property type="evidence" value="ECO:0007669"/>
    <property type="project" value="UniProtKB-UniRule"/>
</dbReference>
<evidence type="ECO:0000256" key="7">
    <source>
        <dbReference type="ARBA" id="ARBA00023136"/>
    </source>
</evidence>
<dbReference type="Proteomes" id="UP001107961">
    <property type="component" value="Unassembled WGS sequence"/>
</dbReference>
<keyword evidence="12" id="KW-1185">Reference proteome</keyword>
<keyword evidence="3" id="KW-1003">Cell membrane</keyword>
<evidence type="ECO:0000256" key="8">
    <source>
        <dbReference type="ARBA" id="ARBA00038436"/>
    </source>
</evidence>
<organism evidence="11 12">
    <name type="scientific">Alloalcanivorax xenomutans</name>
    <dbReference type="NCBI Taxonomy" id="1094342"/>
    <lineage>
        <taxon>Bacteria</taxon>
        <taxon>Pseudomonadati</taxon>
        <taxon>Pseudomonadota</taxon>
        <taxon>Gammaproteobacteria</taxon>
        <taxon>Oceanospirillales</taxon>
        <taxon>Alcanivoracaceae</taxon>
        <taxon>Alloalcanivorax</taxon>
    </lineage>
</organism>
<evidence type="ECO:0000256" key="6">
    <source>
        <dbReference type="ARBA" id="ARBA00022989"/>
    </source>
</evidence>
<feature type="transmembrane region" description="Helical" evidence="9">
    <location>
        <begin position="47"/>
        <end position="64"/>
    </location>
</feature>
<comment type="subunit">
    <text evidence="9">The complex comprises the extracytoplasmic solute receptor protein and the two transmembrane proteins.</text>
</comment>
<dbReference type="GO" id="GO:0005886">
    <property type="term" value="C:plasma membrane"/>
    <property type="evidence" value="ECO:0007669"/>
    <property type="project" value="UniProtKB-SubCell"/>
</dbReference>
<proteinExistence type="inferred from homology"/>
<gene>
    <name evidence="11" type="ORF">LZG35_18310</name>
</gene>
<evidence type="ECO:0000256" key="5">
    <source>
        <dbReference type="ARBA" id="ARBA00022692"/>
    </source>
</evidence>
<keyword evidence="2 9" id="KW-0813">Transport</keyword>
<dbReference type="InterPro" id="IPR055348">
    <property type="entry name" value="DctQ"/>
</dbReference>
<dbReference type="PANTHER" id="PTHR35011:SF2">
    <property type="entry name" value="2,3-DIKETO-L-GULONATE TRAP TRANSPORTER SMALL PERMEASE PROTEIN YIAM"/>
    <property type="match status" value="1"/>
</dbReference>
<comment type="similarity">
    <text evidence="8 9">Belongs to the TRAP transporter small permease family.</text>
</comment>